<name>W4UPC2_9BACE</name>
<feature type="signal peptide" evidence="1">
    <location>
        <begin position="1"/>
        <end position="21"/>
    </location>
</feature>
<accession>W4UPC2</accession>
<dbReference type="RefSeq" id="WP_244436915.1">
    <property type="nucleotide sequence ID" value="NZ_BAIV01000006.1"/>
</dbReference>
<reference evidence="2 3" key="1">
    <citation type="journal article" date="2014" name="Genome Announc.">
        <title>Draft Genome Sequence of Bacteroides reticulotermitis Strain JCM 10512T, Isolated from the Gut of a Termite.</title>
        <authorList>
            <person name="Yuki M."/>
            <person name="Oshima K."/>
            <person name="Suda W."/>
            <person name="Sakamoto M."/>
            <person name="Iida T."/>
            <person name="Hattori M."/>
            <person name="Ohkuma M."/>
        </authorList>
    </citation>
    <scope>NUCLEOTIDE SEQUENCE [LARGE SCALE GENOMIC DNA]</scope>
    <source>
        <strain evidence="2 3">JCM 10512</strain>
    </source>
</reference>
<gene>
    <name evidence="2" type="ORF">JCM10512_1269</name>
</gene>
<keyword evidence="1" id="KW-0732">Signal</keyword>
<feature type="chain" id="PRO_5004850151" evidence="1">
    <location>
        <begin position="22"/>
        <end position="170"/>
    </location>
</feature>
<dbReference type="AlphaFoldDB" id="W4UPC2"/>
<dbReference type="InterPro" id="IPR011990">
    <property type="entry name" value="TPR-like_helical_dom_sf"/>
</dbReference>
<evidence type="ECO:0000256" key="1">
    <source>
        <dbReference type="SAM" id="SignalP"/>
    </source>
</evidence>
<evidence type="ECO:0000313" key="3">
    <source>
        <dbReference type="Proteomes" id="UP000019131"/>
    </source>
</evidence>
<dbReference type="Gene3D" id="1.25.40.10">
    <property type="entry name" value="Tetratricopeptide repeat domain"/>
    <property type="match status" value="1"/>
</dbReference>
<dbReference type="SUPFAM" id="SSF81901">
    <property type="entry name" value="HCP-like"/>
    <property type="match status" value="1"/>
</dbReference>
<dbReference type="EMBL" id="BAIV01000006">
    <property type="protein sequence ID" value="GAE83020.1"/>
    <property type="molecule type" value="Genomic_DNA"/>
</dbReference>
<comment type="caution">
    <text evidence="2">The sequence shown here is derived from an EMBL/GenBank/DDBJ whole genome shotgun (WGS) entry which is preliminary data.</text>
</comment>
<keyword evidence="3" id="KW-1185">Reference proteome</keyword>
<dbReference type="Proteomes" id="UP000019131">
    <property type="component" value="Unassembled WGS sequence"/>
</dbReference>
<protein>
    <submittedName>
        <fullName evidence="2">Transcriptional regulator</fullName>
    </submittedName>
</protein>
<dbReference type="STRING" id="1445607.JCM10512_1269"/>
<proteinExistence type="predicted"/>
<sequence>MKSFKCYIIIMLSLLPAIVLGQEEINDAISTQLELLRKKPKDKEALRKVSFLFLNKADYNKAILYGQKLFDIGYAEEDYNHAVIYSHICLGQAQMMKGNTKEAYSHLAQAQLIGESNKNDSASVQFTMGWAYTHPTFRKTTTYHSRTSSKEWKLLNVLSMTGCTRLYWST</sequence>
<organism evidence="2 3">
    <name type="scientific">Bacteroides reticulotermitis JCM 10512</name>
    <dbReference type="NCBI Taxonomy" id="1445607"/>
    <lineage>
        <taxon>Bacteria</taxon>
        <taxon>Pseudomonadati</taxon>
        <taxon>Bacteroidota</taxon>
        <taxon>Bacteroidia</taxon>
        <taxon>Bacteroidales</taxon>
        <taxon>Bacteroidaceae</taxon>
        <taxon>Bacteroides</taxon>
    </lineage>
</organism>
<evidence type="ECO:0000313" key="2">
    <source>
        <dbReference type="EMBL" id="GAE83020.1"/>
    </source>
</evidence>